<evidence type="ECO:0000256" key="6">
    <source>
        <dbReference type="SAM" id="Coils"/>
    </source>
</evidence>
<dbReference type="PANTHER" id="PTHR30287">
    <property type="entry name" value="MEMBRANE COMPONENT OF PREDICTED ABC SUPERFAMILY METABOLITE UPTAKE TRANSPORTER"/>
    <property type="match status" value="1"/>
</dbReference>
<gene>
    <name evidence="10" type="ORF">ADH66_04365</name>
    <name evidence="11" type="ORF">I5Q82_14430</name>
</gene>
<dbReference type="PANTHER" id="PTHR30287:SF1">
    <property type="entry name" value="INNER MEMBRANE PROTEIN"/>
    <property type="match status" value="1"/>
</dbReference>
<reference evidence="12" key="2">
    <citation type="submission" date="2017-05" db="EMBL/GenBank/DDBJ databases">
        <title>Improved OligoMM genomes.</title>
        <authorList>
            <person name="Garzetti D."/>
        </authorList>
    </citation>
    <scope>NUCLEOTIDE SEQUENCE [LARGE SCALE GENOMIC DNA]</scope>
    <source>
        <strain evidence="12">KB18</strain>
    </source>
</reference>
<sequence>MVNRPYWKNILRTARGSMSRFLAIFAIVALGSGFLAGVLASPLDMRISADSYMDRSDMYDLRVVSTQGLTDGDIEELRKLEGVLSAGPAYDTDTVLISETGDSHTARIHTLPSSGRYHPELLEGRYPESAGECAVILTKTFTGDSDWLGKKLSVDPGEENENMVREFTVVGTVRSALYISLENERTQTGTGSIDLKLYTPPESFDQDYYTAAYITVDGSTELNSFNGEYDALIDDMSARLEELGEERAVVRYNEIIDEANAELSDAQKEYDDAKADADRELSDALKELEDAEKELDHGRQELEEAKKELEDGQKEIDGGWAEYRAEIANAQKEIDNGWAQIDGYQAQLDSGFTEISAAQGQITAGYKELESSEGQLAAAKAQLDATKVQLNGLAEGKAALAGLAAQLGLPQGDGSDAWAIETIIMLEQVSPEAGAQFAQLKTGLESLAAQGTDSAAANAALEKGLAEYEQGKKQAQDARTRLDQNQRKLNTQLSELRNQQAELDAQKGKLYSAENTLNTTKTDTEKKLQDAQQELDEGRLEYEDGLAELEDGEKELKEGWEDYYQGKREAEEELADAEQKLLDARADIDGLEQGEWYVFTRDDNAGFSSYASNADKIAAIATVFPVFFFLVAALVALTTMTRMVEEERGQIGAMKALGYSPVRIAGKYLLYAAAASLFGCVFGITGGMWLFPTVIINAYNIMYDLPKVLTPFSWPLAIFSAVTATLCTLAATLSACWNALRESPACLMLPKAPKAGKRILLERVTPLWSRLKFTQKVTARNLIRYKKRFFMTVLGIAGCTALLVTGFGIRDSISDIVGIQYGELCNYNLIVGLKSEEALTDPELMEILEDESRVANSLAVLQDAGSVVPNGGGPADDITIFVPSDTERLPDFFHFRHRGDNRPVEYGENSVIVTEKLSERQHLKVGDTITVRNQDETEASFTVTDICENYVQHLLYISPAAYEEGFGAKPEMNSLLCLLPEEGPKGGADALTTRLLECDEVALATSTEELSRSFNNSISSINYIVVVLIISAGALAFVVVYNLTNINITERVKELATIKVLGFYESEVAAYVYRETAALTVIGTAVGLLLGVVLHQFVIRTAEIDMVMFGRSIYAPSYIFSAVLTVLFSVLVNLVMYRKLAKISMVESMKAPE</sequence>
<evidence type="ECO:0000313" key="12">
    <source>
        <dbReference type="Proteomes" id="UP000196710"/>
    </source>
</evidence>
<feature type="transmembrane region" description="Helical" evidence="7">
    <location>
        <begin position="1021"/>
        <end position="1043"/>
    </location>
</feature>
<proteinExistence type="predicted"/>
<protein>
    <submittedName>
        <fullName evidence="11">ABC transporter permease</fullName>
    </submittedName>
</protein>
<organism evidence="11 13">
    <name type="scientific">Acutalibacter muris</name>
    <dbReference type="NCBI Taxonomy" id="1796620"/>
    <lineage>
        <taxon>Bacteria</taxon>
        <taxon>Bacillati</taxon>
        <taxon>Bacillota</taxon>
        <taxon>Clostridia</taxon>
        <taxon>Eubacteriales</taxon>
        <taxon>Acutalibacteraceae</taxon>
        <taxon>Acutalibacter</taxon>
    </lineage>
</organism>
<dbReference type="Pfam" id="PF02687">
    <property type="entry name" value="FtsX"/>
    <property type="match status" value="2"/>
</dbReference>
<dbReference type="KEGG" id="amur:ADH66_04365"/>
<feature type="transmembrane region" description="Helical" evidence="7">
    <location>
        <begin position="712"/>
        <end position="740"/>
    </location>
</feature>
<dbReference type="RefSeq" id="WP_066535235.1">
    <property type="nucleotide sequence ID" value="NZ_CP021422.1"/>
</dbReference>
<feature type="coiled-coil region" evidence="6">
    <location>
        <begin position="458"/>
        <end position="594"/>
    </location>
</feature>
<evidence type="ECO:0000313" key="13">
    <source>
        <dbReference type="Proteomes" id="UP000596035"/>
    </source>
</evidence>
<dbReference type="AlphaFoldDB" id="A0A1Z2XND3"/>
<feature type="transmembrane region" description="Helical" evidence="7">
    <location>
        <begin position="1118"/>
        <end position="1137"/>
    </location>
</feature>
<evidence type="ECO:0000256" key="3">
    <source>
        <dbReference type="ARBA" id="ARBA00022692"/>
    </source>
</evidence>
<evidence type="ECO:0000256" key="1">
    <source>
        <dbReference type="ARBA" id="ARBA00004651"/>
    </source>
</evidence>
<reference evidence="10" key="1">
    <citation type="journal article" date="2017" name="Genome Announc.">
        <title>High-Quality Whole-Genome Sequences of the Oligo-Mouse-Microbiota Bacterial Community.</title>
        <authorList>
            <person name="Garzetti D."/>
            <person name="Brugiroux S."/>
            <person name="Bunk B."/>
            <person name="Pukall R."/>
            <person name="McCoy K.D."/>
            <person name="Macpherson A.J."/>
            <person name="Stecher B."/>
        </authorList>
    </citation>
    <scope>NUCLEOTIDE SEQUENCE</scope>
    <source>
        <strain evidence="10">KB18</strain>
    </source>
</reference>
<accession>A0A1Z2XND3</accession>
<dbReference type="EMBL" id="CP021422">
    <property type="protein sequence ID" value="ASB39953.1"/>
    <property type="molecule type" value="Genomic_DNA"/>
</dbReference>
<feature type="transmembrane region" description="Helical" evidence="7">
    <location>
        <begin position="617"/>
        <end position="638"/>
    </location>
</feature>
<dbReference type="Proteomes" id="UP000596035">
    <property type="component" value="Chromosome"/>
</dbReference>
<dbReference type="InterPro" id="IPR003838">
    <property type="entry name" value="ABC3_permease_C"/>
</dbReference>
<reference evidence="11 13" key="3">
    <citation type="submission" date="2020-11" db="EMBL/GenBank/DDBJ databases">
        <title>Closed and high quality bacterial genomes of the OMM12 community.</title>
        <authorList>
            <person name="Marbouty M."/>
            <person name="Lamy-Besnier Q."/>
            <person name="Debarbieux L."/>
            <person name="Koszul R."/>
        </authorList>
    </citation>
    <scope>NUCLEOTIDE SEQUENCE [LARGE SCALE GENOMIC DNA]</scope>
    <source>
        <strain evidence="11 13">KB18</strain>
    </source>
</reference>
<dbReference type="InterPro" id="IPR038766">
    <property type="entry name" value="Membrane_comp_ABC_pdt"/>
</dbReference>
<feature type="coiled-coil region" evidence="6">
    <location>
        <begin position="249"/>
        <end position="315"/>
    </location>
</feature>
<evidence type="ECO:0000256" key="5">
    <source>
        <dbReference type="ARBA" id="ARBA00023136"/>
    </source>
</evidence>
<keyword evidence="12" id="KW-1185">Reference proteome</keyword>
<comment type="subcellular location">
    <subcellularLocation>
        <location evidence="1">Cell membrane</location>
        <topology evidence="1">Multi-pass membrane protein</topology>
    </subcellularLocation>
</comment>
<dbReference type="Gene3D" id="1.10.287.1490">
    <property type="match status" value="1"/>
</dbReference>
<feature type="transmembrane region" description="Helical" evidence="7">
    <location>
        <begin position="668"/>
        <end position="692"/>
    </location>
</feature>
<evidence type="ECO:0000313" key="10">
    <source>
        <dbReference type="EMBL" id="ASB39953.1"/>
    </source>
</evidence>
<evidence type="ECO:0000259" key="9">
    <source>
        <dbReference type="Pfam" id="PF12704"/>
    </source>
</evidence>
<keyword evidence="5 7" id="KW-0472">Membrane</keyword>
<dbReference type="Gene3D" id="1.10.287.2610">
    <property type="match status" value="1"/>
</dbReference>
<dbReference type="EMBL" id="CP065321">
    <property type="protein sequence ID" value="QQR29241.1"/>
    <property type="molecule type" value="Genomic_DNA"/>
</dbReference>
<keyword evidence="2" id="KW-1003">Cell membrane</keyword>
<keyword evidence="4 7" id="KW-1133">Transmembrane helix</keyword>
<dbReference type="GO" id="GO:0005886">
    <property type="term" value="C:plasma membrane"/>
    <property type="evidence" value="ECO:0007669"/>
    <property type="project" value="UniProtKB-SubCell"/>
</dbReference>
<evidence type="ECO:0000313" key="11">
    <source>
        <dbReference type="EMBL" id="QQR29241.1"/>
    </source>
</evidence>
<evidence type="ECO:0000256" key="7">
    <source>
        <dbReference type="SAM" id="Phobius"/>
    </source>
</evidence>
<dbReference type="InterPro" id="IPR025857">
    <property type="entry name" value="MacB_PCD"/>
</dbReference>
<keyword evidence="6" id="KW-0175">Coiled coil</keyword>
<evidence type="ECO:0000256" key="2">
    <source>
        <dbReference type="ARBA" id="ARBA00022475"/>
    </source>
</evidence>
<dbReference type="Proteomes" id="UP000196710">
    <property type="component" value="Chromosome"/>
</dbReference>
<feature type="domain" description="ABC3 transporter permease C-terminal" evidence="8">
    <location>
        <begin position="623"/>
        <end position="744"/>
    </location>
</feature>
<evidence type="ECO:0000256" key="4">
    <source>
        <dbReference type="ARBA" id="ARBA00022989"/>
    </source>
</evidence>
<feature type="domain" description="MacB-like periplasmic core" evidence="9">
    <location>
        <begin position="790"/>
        <end position="948"/>
    </location>
</feature>
<feature type="domain" description="ABC3 transporter permease C-terminal" evidence="8">
    <location>
        <begin position="1027"/>
        <end position="1144"/>
    </location>
</feature>
<dbReference type="Pfam" id="PF12704">
    <property type="entry name" value="MacB_PCD"/>
    <property type="match status" value="1"/>
</dbReference>
<feature type="transmembrane region" description="Helical" evidence="7">
    <location>
        <begin position="1077"/>
        <end position="1098"/>
    </location>
</feature>
<keyword evidence="3 7" id="KW-0812">Transmembrane</keyword>
<evidence type="ECO:0000259" key="8">
    <source>
        <dbReference type="Pfam" id="PF02687"/>
    </source>
</evidence>
<name>A0A1Z2XND3_9FIRM</name>
<feature type="transmembrane region" description="Helical" evidence="7">
    <location>
        <begin position="789"/>
        <end position="809"/>
    </location>
</feature>